<comment type="subcellular location">
    <subcellularLocation>
        <location evidence="1">Cell outer membrane</location>
        <topology evidence="1">Multi-pass membrane protein</topology>
    </subcellularLocation>
</comment>
<keyword evidence="1" id="KW-0812">Transmembrane</keyword>
<protein>
    <recommendedName>
        <fullName evidence="5">TonB-dependent receptor plug domain-containing protein</fullName>
    </recommendedName>
</protein>
<keyword evidence="1" id="KW-0998">Cell outer membrane</keyword>
<sequence>MKSTCLLLFTLSLLSSHLAVSGCAMASDTLPNQPRRSLGSQSRQASTPMIVPGTRLDTNFRTLPAQSPNVRRVAPAWLRAKASNSSSLYVVDGKVATAAQLRKLKQADAASVEVLEGTKAMNLYGKNARNGMVIITTKAALQPKN</sequence>
<dbReference type="InterPro" id="IPR037066">
    <property type="entry name" value="Plug_dom_sf"/>
</dbReference>
<accession>A0ABW5M7J1</accession>
<organism evidence="3 4">
    <name type="scientific">Spirosoma soli</name>
    <dbReference type="NCBI Taxonomy" id="1770529"/>
    <lineage>
        <taxon>Bacteria</taxon>
        <taxon>Pseudomonadati</taxon>
        <taxon>Bacteroidota</taxon>
        <taxon>Cytophagia</taxon>
        <taxon>Cytophagales</taxon>
        <taxon>Cytophagaceae</taxon>
        <taxon>Spirosoma</taxon>
    </lineage>
</organism>
<keyword evidence="4" id="KW-1185">Reference proteome</keyword>
<evidence type="ECO:0000313" key="4">
    <source>
        <dbReference type="Proteomes" id="UP001597469"/>
    </source>
</evidence>
<keyword evidence="1" id="KW-1134">Transmembrane beta strand</keyword>
<feature type="signal peptide" evidence="2">
    <location>
        <begin position="1"/>
        <end position="26"/>
    </location>
</feature>
<dbReference type="RefSeq" id="WP_381525014.1">
    <property type="nucleotide sequence ID" value="NZ_JBHULN010000011.1"/>
</dbReference>
<feature type="chain" id="PRO_5046558909" description="TonB-dependent receptor plug domain-containing protein" evidence="2">
    <location>
        <begin position="27"/>
        <end position="145"/>
    </location>
</feature>
<evidence type="ECO:0000256" key="2">
    <source>
        <dbReference type="SAM" id="SignalP"/>
    </source>
</evidence>
<keyword evidence="1" id="KW-0813">Transport</keyword>
<reference evidence="4" key="1">
    <citation type="journal article" date="2019" name="Int. J. Syst. Evol. Microbiol.">
        <title>The Global Catalogue of Microorganisms (GCM) 10K type strain sequencing project: providing services to taxonomists for standard genome sequencing and annotation.</title>
        <authorList>
            <consortium name="The Broad Institute Genomics Platform"/>
            <consortium name="The Broad Institute Genome Sequencing Center for Infectious Disease"/>
            <person name="Wu L."/>
            <person name="Ma J."/>
        </authorList>
    </citation>
    <scope>NUCLEOTIDE SEQUENCE [LARGE SCALE GENOMIC DNA]</scope>
    <source>
        <strain evidence="4">KCTC 42805</strain>
    </source>
</reference>
<comment type="caution">
    <text evidence="3">The sequence shown here is derived from an EMBL/GenBank/DDBJ whole genome shotgun (WGS) entry which is preliminary data.</text>
</comment>
<dbReference type="PROSITE" id="PS52016">
    <property type="entry name" value="TONB_DEPENDENT_REC_3"/>
    <property type="match status" value="1"/>
</dbReference>
<dbReference type="Proteomes" id="UP001597469">
    <property type="component" value="Unassembled WGS sequence"/>
</dbReference>
<evidence type="ECO:0000313" key="3">
    <source>
        <dbReference type="EMBL" id="MFD2572522.1"/>
    </source>
</evidence>
<evidence type="ECO:0008006" key="5">
    <source>
        <dbReference type="Google" id="ProtNLM"/>
    </source>
</evidence>
<dbReference type="PROSITE" id="PS51257">
    <property type="entry name" value="PROKAR_LIPOPROTEIN"/>
    <property type="match status" value="1"/>
</dbReference>
<keyword evidence="1" id="KW-0472">Membrane</keyword>
<dbReference type="InterPro" id="IPR039426">
    <property type="entry name" value="TonB-dep_rcpt-like"/>
</dbReference>
<evidence type="ECO:0000256" key="1">
    <source>
        <dbReference type="PROSITE-ProRule" id="PRU01360"/>
    </source>
</evidence>
<comment type="similarity">
    <text evidence="1">Belongs to the TonB-dependent receptor family.</text>
</comment>
<gene>
    <name evidence="3" type="ORF">ACFSUS_17925</name>
</gene>
<dbReference type="EMBL" id="JBHULN010000011">
    <property type="protein sequence ID" value="MFD2572522.1"/>
    <property type="molecule type" value="Genomic_DNA"/>
</dbReference>
<name>A0ABW5M7J1_9BACT</name>
<dbReference type="Gene3D" id="2.170.130.10">
    <property type="entry name" value="TonB-dependent receptor, plug domain"/>
    <property type="match status" value="1"/>
</dbReference>
<proteinExistence type="inferred from homology"/>
<keyword evidence="2" id="KW-0732">Signal</keyword>
<dbReference type="SUPFAM" id="SSF56935">
    <property type="entry name" value="Porins"/>
    <property type="match status" value="1"/>
</dbReference>